<evidence type="ECO:0000313" key="1">
    <source>
        <dbReference type="EMBL" id="EGV95836.1"/>
    </source>
</evidence>
<sequence>MLIMSSQAGCRSFTDSMPLWDLDLGFTHSFALGGTILRGIFKKIFTSQTVFLILTVLT</sequence>
<dbReference type="InParanoid" id="G3GXP7"/>
<evidence type="ECO:0000313" key="2">
    <source>
        <dbReference type="Proteomes" id="UP000001075"/>
    </source>
</evidence>
<name>G3GXP7_CRIGR</name>
<reference evidence="2" key="1">
    <citation type="journal article" date="2011" name="Nat. Biotechnol.">
        <title>The genomic sequence of the Chinese hamster ovary (CHO)-K1 cell line.</title>
        <authorList>
            <person name="Xu X."/>
            <person name="Nagarajan H."/>
            <person name="Lewis N.E."/>
            <person name="Pan S."/>
            <person name="Cai Z."/>
            <person name="Liu X."/>
            <person name="Chen W."/>
            <person name="Xie M."/>
            <person name="Wang W."/>
            <person name="Hammond S."/>
            <person name="Andersen M.R."/>
            <person name="Neff N."/>
            <person name="Passarelli B."/>
            <person name="Koh W."/>
            <person name="Fan H.C."/>
            <person name="Wang J."/>
            <person name="Gui Y."/>
            <person name="Lee K.H."/>
            <person name="Betenbaugh M.J."/>
            <person name="Quake S.R."/>
            <person name="Famili I."/>
            <person name="Palsson B.O."/>
            <person name="Wang J."/>
        </authorList>
    </citation>
    <scope>NUCLEOTIDE SEQUENCE [LARGE SCALE GENOMIC DNA]</scope>
    <source>
        <strain evidence="2">CHO K1 cell line</strain>
    </source>
</reference>
<proteinExistence type="predicted"/>
<dbReference type="Proteomes" id="UP000001075">
    <property type="component" value="Unassembled WGS sequence"/>
</dbReference>
<dbReference type="AlphaFoldDB" id="G3GXP7"/>
<organism evidence="1 2">
    <name type="scientific">Cricetulus griseus</name>
    <name type="common">Chinese hamster</name>
    <name type="synonym">Cricetulus barabensis griseus</name>
    <dbReference type="NCBI Taxonomy" id="10029"/>
    <lineage>
        <taxon>Eukaryota</taxon>
        <taxon>Metazoa</taxon>
        <taxon>Chordata</taxon>
        <taxon>Craniata</taxon>
        <taxon>Vertebrata</taxon>
        <taxon>Euteleostomi</taxon>
        <taxon>Mammalia</taxon>
        <taxon>Eutheria</taxon>
        <taxon>Euarchontoglires</taxon>
        <taxon>Glires</taxon>
        <taxon>Rodentia</taxon>
        <taxon>Myomorpha</taxon>
        <taxon>Muroidea</taxon>
        <taxon>Cricetidae</taxon>
        <taxon>Cricetinae</taxon>
        <taxon>Cricetulus</taxon>
    </lineage>
</organism>
<gene>
    <name evidence="1" type="ORF">I79_002539</name>
</gene>
<protein>
    <submittedName>
        <fullName evidence="1">Uncharacterized protein</fullName>
    </submittedName>
</protein>
<accession>G3GXP7</accession>
<dbReference type="EMBL" id="JH000061">
    <property type="protein sequence ID" value="EGV95836.1"/>
    <property type="molecule type" value="Genomic_DNA"/>
</dbReference>